<feature type="region of interest" description="Disordered" evidence="3">
    <location>
        <begin position="1"/>
        <end position="22"/>
    </location>
</feature>
<evidence type="ECO:0000256" key="4">
    <source>
        <dbReference type="SAM" id="Phobius"/>
    </source>
</evidence>
<dbReference type="PANTHER" id="PTHR15503:SF36">
    <property type="entry name" value="RETROTRANSPOSON GAG-LIKE PROTEIN 5"/>
    <property type="match status" value="1"/>
</dbReference>
<name>A0AAD7WMS2_9TELE</name>
<dbReference type="SUPFAM" id="SSF53098">
    <property type="entry name" value="Ribonuclease H-like"/>
    <property type="match status" value="1"/>
</dbReference>
<evidence type="ECO:0000313" key="8">
    <source>
        <dbReference type="Proteomes" id="UP001221898"/>
    </source>
</evidence>
<dbReference type="PANTHER" id="PTHR15503">
    <property type="entry name" value="LDOC1 RELATED"/>
    <property type="match status" value="1"/>
</dbReference>
<keyword evidence="4" id="KW-0812">Transmembrane</keyword>
<feature type="region of interest" description="Disordered" evidence="3">
    <location>
        <begin position="89"/>
        <end position="134"/>
    </location>
</feature>
<dbReference type="Proteomes" id="UP001221898">
    <property type="component" value="Unassembled WGS sequence"/>
</dbReference>
<dbReference type="InterPro" id="IPR043502">
    <property type="entry name" value="DNA/RNA_pol_sf"/>
</dbReference>
<dbReference type="Gene3D" id="3.10.10.10">
    <property type="entry name" value="HIV Type 1 Reverse Transcriptase, subunit A, domain 1"/>
    <property type="match status" value="1"/>
</dbReference>
<dbReference type="PROSITE" id="PS50158">
    <property type="entry name" value="ZF_CCHC"/>
    <property type="match status" value="1"/>
</dbReference>
<keyword evidence="4" id="KW-1133">Transmembrane helix</keyword>
<keyword evidence="2" id="KW-0862">Zinc</keyword>
<keyword evidence="2" id="KW-0863">Zinc-finger</keyword>
<dbReference type="EMBL" id="JAINUG010000062">
    <property type="protein sequence ID" value="KAJ8402791.1"/>
    <property type="molecule type" value="Genomic_DNA"/>
</dbReference>
<dbReference type="Gene3D" id="3.30.420.10">
    <property type="entry name" value="Ribonuclease H-like superfamily/Ribonuclease H"/>
    <property type="match status" value="1"/>
</dbReference>
<evidence type="ECO:0000256" key="1">
    <source>
        <dbReference type="ARBA" id="ARBA00039658"/>
    </source>
</evidence>
<evidence type="ECO:0000256" key="2">
    <source>
        <dbReference type="PROSITE-ProRule" id="PRU00047"/>
    </source>
</evidence>
<dbReference type="CDD" id="cd01647">
    <property type="entry name" value="RT_LTR"/>
    <property type="match status" value="1"/>
</dbReference>
<evidence type="ECO:0000259" key="5">
    <source>
        <dbReference type="PROSITE" id="PS50158"/>
    </source>
</evidence>
<feature type="transmembrane region" description="Helical" evidence="4">
    <location>
        <begin position="783"/>
        <end position="803"/>
    </location>
</feature>
<dbReference type="SUPFAM" id="SSF57756">
    <property type="entry name" value="Retrovirus zinc finger-like domains"/>
    <property type="match status" value="1"/>
</dbReference>
<gene>
    <name evidence="7" type="ORF">AAFF_G00364630</name>
</gene>
<dbReference type="SUPFAM" id="SSF56672">
    <property type="entry name" value="DNA/RNA polymerases"/>
    <property type="match status" value="1"/>
</dbReference>
<dbReference type="FunFam" id="1.10.340.70:FF:000001">
    <property type="entry name" value="Retrovirus-related Pol polyprotein from transposon gypsy-like Protein"/>
    <property type="match status" value="1"/>
</dbReference>
<reference evidence="7" key="1">
    <citation type="journal article" date="2023" name="Science">
        <title>Genome structures resolve the early diversification of teleost fishes.</title>
        <authorList>
            <person name="Parey E."/>
            <person name="Louis A."/>
            <person name="Montfort J."/>
            <person name="Bouchez O."/>
            <person name="Roques C."/>
            <person name="Iampietro C."/>
            <person name="Lluch J."/>
            <person name="Castinel A."/>
            <person name="Donnadieu C."/>
            <person name="Desvignes T."/>
            <person name="Floi Bucao C."/>
            <person name="Jouanno E."/>
            <person name="Wen M."/>
            <person name="Mejri S."/>
            <person name="Dirks R."/>
            <person name="Jansen H."/>
            <person name="Henkel C."/>
            <person name="Chen W.J."/>
            <person name="Zahm M."/>
            <person name="Cabau C."/>
            <person name="Klopp C."/>
            <person name="Thompson A.W."/>
            <person name="Robinson-Rechavi M."/>
            <person name="Braasch I."/>
            <person name="Lecointre G."/>
            <person name="Bobe J."/>
            <person name="Postlethwait J.H."/>
            <person name="Berthelot C."/>
            <person name="Roest Crollius H."/>
            <person name="Guiguen Y."/>
        </authorList>
    </citation>
    <scope>NUCLEOTIDE SEQUENCE</scope>
    <source>
        <strain evidence="7">NC1722</strain>
    </source>
</reference>
<keyword evidence="4" id="KW-0472">Membrane</keyword>
<dbReference type="Pfam" id="PF00078">
    <property type="entry name" value="RVT_1"/>
    <property type="match status" value="1"/>
</dbReference>
<dbReference type="GO" id="GO:0003676">
    <property type="term" value="F:nucleic acid binding"/>
    <property type="evidence" value="ECO:0007669"/>
    <property type="project" value="InterPro"/>
</dbReference>
<sequence>MRRVFDVLGRTGGGTSTASASPGRTIRLGLLHRVRTLATSAGWNAVATYDAFLHGLSERVLDELTVCDLPQDLDRLVDLAIRIDTRLQERGKRRQESPASPFPPNDTTRLPAQPMATAEPMQVNRTHLSETERQRRREGGLCLYCGGKGHFRLSCPVKDSAHPDGHALAEIQEITQPLDLLVSGNHREKLAFYLMESPLAPVVLGGPWLATHNPSIDWATGNIREWSVFCQKSCLRSATTPGDPSSRAKERPVDLSLVPPEYHDLGQAFSKSRACTLPPHRAYDCPINLLPGSTPPRGHLYSLSVPENKAMEEYISTSLTSGIIRPSSSPAGAGFFFVKKKDGTLRPCIDYRGLNAITIKNRYPLPLMSSAFDNLQEGQFFTKLDLRNAYHLVRIREGMSGRRPSTPTQFSFRWNPDAQEAFERLKSRFTSAPILALPDPTRSKNIKPDALSRIYDSPEEESSPEPILPPSCVLAAAKFDIVRAVEEALLTTRSHRETPANRLFVPETVRSQVLEWAHSSPMACHPGVSRTLAFLSRRFWWPTMRNDTVEFVTACVPCARSKSSNARPSGLLQPLAVPRRPWSHVALDFVTGLPPSEGDDLGSGSPVFQRVLESVLLLIGAKPNLSSGFHPETNGQTERYNQELGKGLRCLAEQTPTTWSRSLPWVEYAHNSLPVSSTGMSPFQCSLGYQPPLFPEEEREVEVPSAKVFVNRAQKTWRRARATLLRHVSAMKSQADRRRRPAPHYRVALLSAPHLPPGSSKGAQSTLFAACWMSDAGAVVANFWWIGRAFCCFVFVFVLVLQCSSVPQSRSRSSLCSLDCLLVFDLRLPTDHALPAPDTPEARNELCLSPTILWISALP</sequence>
<accession>A0AAD7WMS2</accession>
<dbReference type="InterPro" id="IPR036397">
    <property type="entry name" value="RNaseH_sf"/>
</dbReference>
<dbReference type="GO" id="GO:0015074">
    <property type="term" value="P:DNA integration"/>
    <property type="evidence" value="ECO:0007669"/>
    <property type="project" value="InterPro"/>
</dbReference>
<dbReference type="InterPro" id="IPR001878">
    <property type="entry name" value="Znf_CCHC"/>
</dbReference>
<dbReference type="Gene3D" id="1.10.340.70">
    <property type="match status" value="1"/>
</dbReference>
<evidence type="ECO:0000313" key="7">
    <source>
        <dbReference type="EMBL" id="KAJ8402791.1"/>
    </source>
</evidence>
<protein>
    <recommendedName>
        <fullName evidence="1">Gypsy retrotransposon integrase-like protein 1</fullName>
    </recommendedName>
</protein>
<dbReference type="Pfam" id="PF17921">
    <property type="entry name" value="Integrase_H2C2"/>
    <property type="match status" value="1"/>
</dbReference>
<dbReference type="InterPro" id="IPR036875">
    <property type="entry name" value="Znf_CCHC_sf"/>
</dbReference>
<keyword evidence="8" id="KW-1185">Reference proteome</keyword>
<dbReference type="InterPro" id="IPR012337">
    <property type="entry name" value="RNaseH-like_sf"/>
</dbReference>
<feature type="domain" description="CCHC-type" evidence="5">
    <location>
        <begin position="142"/>
        <end position="156"/>
    </location>
</feature>
<evidence type="ECO:0000259" key="6">
    <source>
        <dbReference type="PROSITE" id="PS50994"/>
    </source>
</evidence>
<dbReference type="InterPro" id="IPR041588">
    <property type="entry name" value="Integrase_H2C2"/>
</dbReference>
<dbReference type="InterPro" id="IPR000477">
    <property type="entry name" value="RT_dom"/>
</dbReference>
<dbReference type="PROSITE" id="PS50994">
    <property type="entry name" value="INTEGRASE"/>
    <property type="match status" value="1"/>
</dbReference>
<keyword evidence="2" id="KW-0479">Metal-binding</keyword>
<dbReference type="GO" id="GO:0008270">
    <property type="term" value="F:zinc ion binding"/>
    <property type="evidence" value="ECO:0007669"/>
    <property type="project" value="UniProtKB-KW"/>
</dbReference>
<dbReference type="InterPro" id="IPR032567">
    <property type="entry name" value="RTL1-rel"/>
</dbReference>
<dbReference type="AlphaFoldDB" id="A0AAD7WMS2"/>
<organism evidence="7 8">
    <name type="scientific">Aldrovandia affinis</name>
    <dbReference type="NCBI Taxonomy" id="143900"/>
    <lineage>
        <taxon>Eukaryota</taxon>
        <taxon>Metazoa</taxon>
        <taxon>Chordata</taxon>
        <taxon>Craniata</taxon>
        <taxon>Vertebrata</taxon>
        <taxon>Euteleostomi</taxon>
        <taxon>Actinopterygii</taxon>
        <taxon>Neopterygii</taxon>
        <taxon>Teleostei</taxon>
        <taxon>Notacanthiformes</taxon>
        <taxon>Halosauridae</taxon>
        <taxon>Aldrovandia</taxon>
    </lineage>
</organism>
<dbReference type="InterPro" id="IPR001584">
    <property type="entry name" value="Integrase_cat-core"/>
</dbReference>
<comment type="caution">
    <text evidence="7">The sequence shown here is derived from an EMBL/GenBank/DDBJ whole genome shotgun (WGS) entry which is preliminary data.</text>
</comment>
<feature type="domain" description="Integrase catalytic" evidence="6">
    <location>
        <begin position="586"/>
        <end position="690"/>
    </location>
</feature>
<evidence type="ECO:0000256" key="3">
    <source>
        <dbReference type="SAM" id="MobiDB-lite"/>
    </source>
</evidence>
<proteinExistence type="predicted"/>